<dbReference type="EMBL" id="OX451739">
    <property type="protein sequence ID" value="CAI8609166.1"/>
    <property type="molecule type" value="Genomic_DNA"/>
</dbReference>
<accession>A0AAV1AFT0</accession>
<protein>
    <recommendedName>
        <fullName evidence="3">Reverse transcriptase domain-containing protein</fullName>
    </recommendedName>
</protein>
<dbReference type="AlphaFoldDB" id="A0AAV1AFT0"/>
<dbReference type="Proteomes" id="UP001157006">
    <property type="component" value="Chromosome 4"/>
</dbReference>
<name>A0AAV1AFT0_VICFA</name>
<gene>
    <name evidence="1" type="ORF">VFH_IV120080</name>
</gene>
<reference evidence="1 2" key="1">
    <citation type="submission" date="2023-01" db="EMBL/GenBank/DDBJ databases">
        <authorList>
            <person name="Kreplak J."/>
        </authorList>
    </citation>
    <scope>NUCLEOTIDE SEQUENCE [LARGE SCALE GENOMIC DNA]</scope>
</reference>
<evidence type="ECO:0008006" key="3">
    <source>
        <dbReference type="Google" id="ProtNLM"/>
    </source>
</evidence>
<proteinExistence type="predicted"/>
<evidence type="ECO:0000313" key="2">
    <source>
        <dbReference type="Proteomes" id="UP001157006"/>
    </source>
</evidence>
<organism evidence="1 2">
    <name type="scientific">Vicia faba</name>
    <name type="common">Broad bean</name>
    <name type="synonym">Faba vulgaris</name>
    <dbReference type="NCBI Taxonomy" id="3906"/>
    <lineage>
        <taxon>Eukaryota</taxon>
        <taxon>Viridiplantae</taxon>
        <taxon>Streptophyta</taxon>
        <taxon>Embryophyta</taxon>
        <taxon>Tracheophyta</taxon>
        <taxon>Spermatophyta</taxon>
        <taxon>Magnoliopsida</taxon>
        <taxon>eudicotyledons</taxon>
        <taxon>Gunneridae</taxon>
        <taxon>Pentapetalae</taxon>
        <taxon>rosids</taxon>
        <taxon>fabids</taxon>
        <taxon>Fabales</taxon>
        <taxon>Fabaceae</taxon>
        <taxon>Papilionoideae</taxon>
        <taxon>50 kb inversion clade</taxon>
        <taxon>NPAAA clade</taxon>
        <taxon>Hologalegina</taxon>
        <taxon>IRL clade</taxon>
        <taxon>Fabeae</taxon>
        <taxon>Vicia</taxon>
    </lineage>
</organism>
<sequence>MANFKFKVITKILADMLASMMLELISLEQMGFIQGTQIKDCSCLASEVENSLHNKSFAGNIALKIDVTNTLTHLNGLSFSRFLGLLVLVKFFAIELRLFLDLQHCLSLSMDPCMAISNALEGSPSSSPSDHRNFFGAPLDIWVKVNADEATNNITSSYGGIFRISSGDFIVRFSKNLGLHNAFFAETFRALRAIEGD</sequence>
<keyword evidence="2" id="KW-1185">Reference proteome</keyword>
<evidence type="ECO:0000313" key="1">
    <source>
        <dbReference type="EMBL" id="CAI8609166.1"/>
    </source>
</evidence>